<feature type="region of interest" description="Disordered" evidence="1">
    <location>
        <begin position="544"/>
        <end position="672"/>
    </location>
</feature>
<organism evidence="4 5">
    <name type="scientific">Teratosphaeria destructans</name>
    <dbReference type="NCBI Taxonomy" id="418781"/>
    <lineage>
        <taxon>Eukaryota</taxon>
        <taxon>Fungi</taxon>
        <taxon>Dikarya</taxon>
        <taxon>Ascomycota</taxon>
        <taxon>Pezizomycotina</taxon>
        <taxon>Dothideomycetes</taxon>
        <taxon>Dothideomycetidae</taxon>
        <taxon>Mycosphaerellales</taxon>
        <taxon>Teratosphaeriaceae</taxon>
        <taxon>Teratosphaeria</taxon>
    </lineage>
</organism>
<name>A0A9W7SPN7_9PEZI</name>
<dbReference type="Proteomes" id="UP001138500">
    <property type="component" value="Unassembled WGS sequence"/>
</dbReference>
<comment type="caution">
    <text evidence="4">The sequence shown here is derived from an EMBL/GenBank/DDBJ whole genome shotgun (WGS) entry which is preliminary data.</text>
</comment>
<dbReference type="PANTHER" id="PTHR31011">
    <property type="entry name" value="PROTEIN STB2-RELATED"/>
    <property type="match status" value="1"/>
</dbReference>
<dbReference type="GO" id="GO:0070822">
    <property type="term" value="C:Sin3-type complex"/>
    <property type="evidence" value="ECO:0007669"/>
    <property type="project" value="TreeGrafter"/>
</dbReference>
<protein>
    <submittedName>
        <fullName evidence="4">Sin3 complex subunit</fullName>
    </submittedName>
</protein>
<evidence type="ECO:0000256" key="1">
    <source>
        <dbReference type="SAM" id="MobiDB-lite"/>
    </source>
</evidence>
<dbReference type="EMBL" id="RIBY02002001">
    <property type="protein sequence ID" value="KAH9826286.1"/>
    <property type="molecule type" value="Genomic_DNA"/>
</dbReference>
<dbReference type="InterPro" id="IPR038919">
    <property type="entry name" value="STB2/STB2"/>
</dbReference>
<gene>
    <name evidence="4" type="ORF">Tdes44962_MAKER03546</name>
</gene>
<feature type="compositionally biased region" description="Polar residues" evidence="1">
    <location>
        <begin position="642"/>
        <end position="651"/>
    </location>
</feature>
<feature type="region of interest" description="Disordered" evidence="1">
    <location>
        <begin position="1174"/>
        <end position="1198"/>
    </location>
</feature>
<sequence>MTSKSLIDGRIPHPRQSVSGRRPSNAPGPLTREDTLLADLDATPEGSRDQVQGVAVKPGHQRFVLTDPVAFRYLEEDASTVVLERRTELHGYECYVVEQWTTSRTHPTFVITTYTGDPSHTVIVGVLSVPTNERSWSPRLRVYFKALNQFHARRRQTPLGILMVTNLSGFPSSLTVIPVPDGDLRKHRFDFFVNENLKRLGCSGRIGLAMTPPVGATIAKFHQLYRTSEKNDIYKSVIELVKLCQSALMLFDKLEIDYADGLLCDVTERAINDWWVEIGSEYYNAEPHDGILGPTTVAGLLGLLMGARNRLHAVGAPVAKDAFDVEATKRGIGHFQKSQRIARTRRLDRPTLTRLHKATQRAAEHEGWTVPKVLKNTAAELSGKGGEMVMDAVGRRDKAGIAEIETCEMDRFVQLLYGDRPKWLWFGKPLKKTRRQGVPGSRDHKSEPHKERQEDKGALNEGLVFKPDENGGFQWTARKSTADGMPAEIGRQSTDLYTGKAGSETDSEDNDHFGVIRRATGFKNEAKSGLGKFKGAVGLKIHQRSQASVDNDSPVTPVDEASPRRRPLFRRAQSSPTTSPSSPRSPTIAEALQQRSKESAAGKIDATSLAEHAEERIAPVELEAPEPKVQSNEKLGPISETAGYSTGNGMSKESLAPPSCREGRDSDQASTVGDTVTAEASIAGSIYHGFELNEVLPTGPETEAPVPILLKRTVSFSQWIHTRLEDKNDESHPRHLSFSLAEESVLTWTPPTSITDDDQQATHNDPFSALASESLTAKESKRILSALTSLHTTTYPWTTHHLHTLDALLSQLSSDETTLEGLHSPRIERVNHMAAHSEVVLREQRERLEEGVKEIETLGSKLQYEIDGLRSRVEDVEAGVGDFEKGVSRVEERVGELERSGKVVHVKKSLFDALGVLRSLGVARLWVDTLSINQDDLTDKDRQTSKMHIIYSQARKVYAWIGSDTPSPYRPGDSAASDHTAPFLQKALSSREDTTAEEIWSGQDILNKPYWTRCWIIQELCTAQDARVLYGASQAEFSTFWRNFQSFKSTLDLDPSLRGHLDSLLRFQDQESERKRDSKMSLAEALLLTRHASATIPVDKIFAIMNLAHDSNKLMPTPNYKQPPNTIFHKLAHNMVHLQQHVANILLARRTSIPELNPPQTPALAAGSRLSDMTSTLAPRSTDSRHQRHRSLSSQEVRGSAGRLPSWVPYWSALDDPLPQWIIDSVNMQPPRPLASEHDFKIEYVESDLFIQGIHLDNVESVSAMSGPENKGYTVASPTGPAEGFNPKRFPDLSNVMKKTLNVFEGFAIASVLRDVNSNRASRDEIKRWMDSNKNLRVGEKSLLDWLRTIQGDPPSRATQSGHGPAAPFCNCDHEAHTLDDGIRKLNALKMSLAVTTRCDIKAVYRETRRGDVLVRLDGAEVSQRAAQAAGDAGADAPRPSTIDDDDDGEADGAADGEQTRPSSPRGPLPNPRLTRNNTLAASALGVAVRGVERWQFVGEVFQAVGRRDARDLDAVWKDPRNGWKKTKAFSPRGHDRERDELLDFRIS</sequence>
<proteinExistence type="predicted"/>
<dbReference type="Pfam" id="PF06985">
    <property type="entry name" value="HET"/>
    <property type="match status" value="1"/>
</dbReference>
<feature type="region of interest" description="Disordered" evidence="1">
    <location>
        <begin position="433"/>
        <end position="489"/>
    </location>
</feature>
<feature type="domain" description="STB6-like N-terminal" evidence="3">
    <location>
        <begin position="61"/>
        <end position="200"/>
    </location>
</feature>
<feature type="region of interest" description="Disordered" evidence="1">
    <location>
        <begin position="1426"/>
        <end position="1476"/>
    </location>
</feature>
<feature type="compositionally biased region" description="Polar residues" evidence="1">
    <location>
        <begin position="544"/>
        <end position="554"/>
    </location>
</feature>
<feature type="compositionally biased region" description="Basic and acidic residues" evidence="1">
    <location>
        <begin position="441"/>
        <end position="458"/>
    </location>
</feature>
<evidence type="ECO:0000259" key="3">
    <source>
        <dbReference type="Pfam" id="PF25995"/>
    </source>
</evidence>
<feature type="compositionally biased region" description="Acidic residues" evidence="1">
    <location>
        <begin position="1443"/>
        <end position="1455"/>
    </location>
</feature>
<evidence type="ECO:0000313" key="4">
    <source>
        <dbReference type="EMBL" id="KAH9826286.1"/>
    </source>
</evidence>
<feature type="compositionally biased region" description="Low complexity" evidence="1">
    <location>
        <begin position="574"/>
        <end position="587"/>
    </location>
</feature>
<feature type="compositionally biased region" description="Low complexity" evidence="1">
    <location>
        <begin position="1426"/>
        <end position="1441"/>
    </location>
</feature>
<dbReference type="OrthoDB" id="19806at2759"/>
<dbReference type="InterPro" id="IPR010730">
    <property type="entry name" value="HET"/>
</dbReference>
<evidence type="ECO:0000259" key="2">
    <source>
        <dbReference type="Pfam" id="PF06985"/>
    </source>
</evidence>
<dbReference type="Pfam" id="PF25995">
    <property type="entry name" value="STB6_N"/>
    <property type="match status" value="1"/>
</dbReference>
<accession>A0A9W7SPN7</accession>
<feature type="region of interest" description="Disordered" evidence="1">
    <location>
        <begin position="1"/>
        <end position="34"/>
    </location>
</feature>
<reference evidence="4 5" key="1">
    <citation type="journal article" date="2018" name="IMA Fungus">
        <title>IMA Genome-F 10: Nine draft genome sequences of Claviceps purpurea s.lat., including C. arundinis, C. humidiphila, and C. cf. spartinae, pseudomolecules for the pitch canker pathogen Fusarium circinatum, draft genome of Davidsoniella eucalypti, Grosmannia galeiformis, Quambalaria eucalypti, and Teratosphaeria destructans.</title>
        <authorList>
            <person name="Wingfield B.D."/>
            <person name="Liu M."/>
            <person name="Nguyen H.D."/>
            <person name="Lane F.A."/>
            <person name="Morgan S.W."/>
            <person name="De Vos L."/>
            <person name="Wilken P.M."/>
            <person name="Duong T.A."/>
            <person name="Aylward J."/>
            <person name="Coetzee M.P."/>
            <person name="Dadej K."/>
            <person name="De Beer Z.W."/>
            <person name="Findlay W."/>
            <person name="Havenga M."/>
            <person name="Kolarik M."/>
            <person name="Menzies J.G."/>
            <person name="Naidoo K."/>
            <person name="Pochopski O."/>
            <person name="Shoukouhi P."/>
            <person name="Santana Q.C."/>
            <person name="Seifert K.A."/>
            <person name="Soal N."/>
            <person name="Steenkamp E.T."/>
            <person name="Tatham C.T."/>
            <person name="van der Nest M.A."/>
            <person name="Wingfield M.J."/>
        </authorList>
    </citation>
    <scope>NUCLEOTIDE SEQUENCE [LARGE SCALE GENOMIC DNA]</scope>
    <source>
        <strain evidence="4">CMW44962</strain>
    </source>
</reference>
<reference evidence="4 5" key="2">
    <citation type="journal article" date="2021" name="Curr. Genet.">
        <title>Genetic response to nitrogen starvation in the aggressive Eucalyptus foliar pathogen Teratosphaeria destructans.</title>
        <authorList>
            <person name="Havenga M."/>
            <person name="Wingfield B.D."/>
            <person name="Wingfield M.J."/>
            <person name="Dreyer L.L."/>
            <person name="Roets F."/>
            <person name="Aylward J."/>
        </authorList>
    </citation>
    <scope>NUCLEOTIDE SEQUENCE [LARGE SCALE GENOMIC DNA]</scope>
    <source>
        <strain evidence="4">CMW44962</strain>
    </source>
</reference>
<dbReference type="PANTHER" id="PTHR31011:SF2">
    <property type="entry name" value="PROTEIN STB2-RELATED"/>
    <property type="match status" value="1"/>
</dbReference>
<feature type="domain" description="Heterokaryon incompatibility" evidence="2">
    <location>
        <begin position="895"/>
        <end position="1019"/>
    </location>
</feature>
<keyword evidence="5" id="KW-1185">Reference proteome</keyword>
<dbReference type="InterPro" id="IPR059025">
    <property type="entry name" value="STB6_N"/>
</dbReference>
<evidence type="ECO:0000313" key="5">
    <source>
        <dbReference type="Proteomes" id="UP001138500"/>
    </source>
</evidence>